<organism evidence="1 2">
    <name type="scientific">Diploptera punctata</name>
    <name type="common">Pacific beetle cockroach</name>
    <dbReference type="NCBI Taxonomy" id="6984"/>
    <lineage>
        <taxon>Eukaryota</taxon>
        <taxon>Metazoa</taxon>
        <taxon>Ecdysozoa</taxon>
        <taxon>Arthropoda</taxon>
        <taxon>Hexapoda</taxon>
        <taxon>Insecta</taxon>
        <taxon>Pterygota</taxon>
        <taxon>Neoptera</taxon>
        <taxon>Polyneoptera</taxon>
        <taxon>Dictyoptera</taxon>
        <taxon>Blattodea</taxon>
        <taxon>Blaberoidea</taxon>
        <taxon>Blaberidae</taxon>
        <taxon>Diplopterinae</taxon>
        <taxon>Diploptera</taxon>
    </lineage>
</organism>
<reference evidence="1" key="1">
    <citation type="journal article" date="2023" name="IScience">
        <title>Live-bearing cockroach genome reveals convergent evolutionary mechanisms linked to viviparity in insects and beyond.</title>
        <authorList>
            <person name="Fouks B."/>
            <person name="Harrison M.C."/>
            <person name="Mikhailova A.A."/>
            <person name="Marchal E."/>
            <person name="English S."/>
            <person name="Carruthers M."/>
            <person name="Jennings E.C."/>
            <person name="Chiamaka E.L."/>
            <person name="Frigard R.A."/>
            <person name="Pippel M."/>
            <person name="Attardo G.M."/>
            <person name="Benoit J.B."/>
            <person name="Bornberg-Bauer E."/>
            <person name="Tobe S.S."/>
        </authorList>
    </citation>
    <scope>NUCLEOTIDE SEQUENCE</scope>
    <source>
        <strain evidence="1">Stay&amp;Tobe</strain>
    </source>
</reference>
<proteinExistence type="predicted"/>
<feature type="non-terminal residue" evidence="1">
    <location>
        <position position="1"/>
    </location>
</feature>
<name>A0AAD8E8N3_DIPPU</name>
<feature type="non-terminal residue" evidence="1">
    <location>
        <position position="99"/>
    </location>
</feature>
<evidence type="ECO:0000313" key="1">
    <source>
        <dbReference type="EMBL" id="KAJ9581365.1"/>
    </source>
</evidence>
<dbReference type="AlphaFoldDB" id="A0AAD8E8N3"/>
<comment type="caution">
    <text evidence="1">The sequence shown here is derived from an EMBL/GenBank/DDBJ whole genome shotgun (WGS) entry which is preliminary data.</text>
</comment>
<dbReference type="Proteomes" id="UP001233999">
    <property type="component" value="Unassembled WGS sequence"/>
</dbReference>
<dbReference type="EMBL" id="JASPKZ010007938">
    <property type="protein sequence ID" value="KAJ9581365.1"/>
    <property type="molecule type" value="Genomic_DNA"/>
</dbReference>
<sequence length="99" mass="12008">IMLAKVRFKYLDFIMKRDISAFGVSIEGCTHFHTIKVYLPKNKYTPSFPLHRPSLRLRHSDKRDYKYDNVYRQERITHKNINEGVSKMKETFENMIRLR</sequence>
<evidence type="ECO:0000313" key="2">
    <source>
        <dbReference type="Proteomes" id="UP001233999"/>
    </source>
</evidence>
<accession>A0AAD8E8N3</accession>
<reference evidence="1" key="2">
    <citation type="submission" date="2023-05" db="EMBL/GenBank/DDBJ databases">
        <authorList>
            <person name="Fouks B."/>
        </authorList>
    </citation>
    <scope>NUCLEOTIDE SEQUENCE</scope>
    <source>
        <strain evidence="1">Stay&amp;Tobe</strain>
        <tissue evidence="1">Testes</tissue>
    </source>
</reference>
<gene>
    <name evidence="1" type="ORF">L9F63_023461</name>
</gene>
<protein>
    <submittedName>
        <fullName evidence="1">Uncharacterized protein</fullName>
    </submittedName>
</protein>
<keyword evidence="2" id="KW-1185">Reference proteome</keyword>